<dbReference type="OrthoDB" id="5693655at2"/>
<dbReference type="KEGG" id="gsn:YC6258_05780"/>
<dbReference type="SMART" id="SM00304">
    <property type="entry name" value="HAMP"/>
    <property type="match status" value="1"/>
</dbReference>
<evidence type="ECO:0000256" key="1">
    <source>
        <dbReference type="ARBA" id="ARBA00004370"/>
    </source>
</evidence>
<dbReference type="GO" id="GO:0016020">
    <property type="term" value="C:membrane"/>
    <property type="evidence" value="ECO:0007669"/>
    <property type="project" value="UniProtKB-SubCell"/>
</dbReference>
<dbReference type="Gene3D" id="6.10.340.10">
    <property type="match status" value="1"/>
</dbReference>
<dbReference type="GO" id="GO:0007165">
    <property type="term" value="P:signal transduction"/>
    <property type="evidence" value="ECO:0007669"/>
    <property type="project" value="UniProtKB-KW"/>
</dbReference>
<dbReference type="PANTHER" id="PTHR32089:SF70">
    <property type="entry name" value="ENERGY TAXIS MODULATING METHYL ACCEPTING SENSORY TRANSDUCER"/>
    <property type="match status" value="1"/>
</dbReference>
<dbReference type="RefSeq" id="WP_044619449.1">
    <property type="nucleotide sequence ID" value="NZ_CP007142.1"/>
</dbReference>
<gene>
    <name evidence="8" type="ORF">YC6258_05780</name>
</gene>
<evidence type="ECO:0000256" key="2">
    <source>
        <dbReference type="ARBA" id="ARBA00023224"/>
    </source>
</evidence>
<dbReference type="GO" id="GO:0006935">
    <property type="term" value="P:chemotaxis"/>
    <property type="evidence" value="ECO:0007669"/>
    <property type="project" value="UniProtKB-ARBA"/>
</dbReference>
<dbReference type="EMBL" id="CP007142">
    <property type="protein sequence ID" value="AJQ97808.1"/>
    <property type="molecule type" value="Genomic_DNA"/>
</dbReference>
<dbReference type="PROSITE" id="PS50885">
    <property type="entry name" value="HAMP"/>
    <property type="match status" value="1"/>
</dbReference>
<evidence type="ECO:0000259" key="7">
    <source>
        <dbReference type="PROSITE" id="PS50885"/>
    </source>
</evidence>
<feature type="transmembrane region" description="Helical" evidence="5">
    <location>
        <begin position="326"/>
        <end position="346"/>
    </location>
</feature>
<evidence type="ECO:0000313" key="9">
    <source>
        <dbReference type="Proteomes" id="UP000032266"/>
    </source>
</evidence>
<keyword evidence="5" id="KW-1133">Transmembrane helix</keyword>
<dbReference type="HOGENOM" id="CLU_000445_107_27_6"/>
<comment type="subcellular location">
    <subcellularLocation>
        <location evidence="1">Membrane</location>
    </subcellularLocation>
</comment>
<evidence type="ECO:0000256" key="3">
    <source>
        <dbReference type="ARBA" id="ARBA00029447"/>
    </source>
</evidence>
<evidence type="ECO:0000259" key="6">
    <source>
        <dbReference type="PROSITE" id="PS50111"/>
    </source>
</evidence>
<dbReference type="InterPro" id="IPR004089">
    <property type="entry name" value="MCPsignal_dom"/>
</dbReference>
<comment type="similarity">
    <text evidence="3">Belongs to the methyl-accepting chemotaxis (MCP) protein family.</text>
</comment>
<protein>
    <submittedName>
        <fullName evidence="8">Methyl-accepting chemotaxis protein</fullName>
    </submittedName>
</protein>
<keyword evidence="9" id="KW-1185">Reference proteome</keyword>
<dbReference type="SMART" id="SM00283">
    <property type="entry name" value="MA"/>
    <property type="match status" value="1"/>
</dbReference>
<keyword evidence="5" id="KW-0472">Membrane</keyword>
<name>A0A0C5VWY5_9GAMM</name>
<keyword evidence="2 4" id="KW-0807">Transducer</keyword>
<organism evidence="8 9">
    <name type="scientific">Gynuella sunshinyii YC6258</name>
    <dbReference type="NCBI Taxonomy" id="1445510"/>
    <lineage>
        <taxon>Bacteria</taxon>
        <taxon>Pseudomonadati</taxon>
        <taxon>Pseudomonadota</taxon>
        <taxon>Gammaproteobacteria</taxon>
        <taxon>Oceanospirillales</taxon>
        <taxon>Saccharospirillaceae</taxon>
        <taxon>Gynuella</taxon>
    </lineage>
</organism>
<dbReference type="AlphaFoldDB" id="A0A0C5VWY5"/>
<dbReference type="STRING" id="1445510.YC6258_05780"/>
<dbReference type="PANTHER" id="PTHR32089">
    <property type="entry name" value="METHYL-ACCEPTING CHEMOTAXIS PROTEIN MCPB"/>
    <property type="match status" value="1"/>
</dbReference>
<proteinExistence type="inferred from homology"/>
<dbReference type="PROSITE" id="PS50111">
    <property type="entry name" value="CHEMOTAXIS_TRANSDUC_2"/>
    <property type="match status" value="1"/>
</dbReference>
<evidence type="ECO:0000313" key="8">
    <source>
        <dbReference type="EMBL" id="AJQ97808.1"/>
    </source>
</evidence>
<feature type="domain" description="HAMP" evidence="7">
    <location>
        <begin position="347"/>
        <end position="399"/>
    </location>
</feature>
<reference evidence="8 9" key="1">
    <citation type="submission" date="2014-01" db="EMBL/GenBank/DDBJ databases">
        <title>Full genme sequencing of cellulolytic bacterium Gynuella sunshinyii YC6258T gen. nov., sp. nov.</title>
        <authorList>
            <person name="Khan H."/>
            <person name="Chung E.J."/>
            <person name="Chung Y.R."/>
        </authorList>
    </citation>
    <scope>NUCLEOTIDE SEQUENCE [LARGE SCALE GENOMIC DNA]</scope>
    <source>
        <strain evidence="8 9">YC6258</strain>
    </source>
</reference>
<sequence length="677" mass="75364">MRITVVNRTTAGFAIVIALLLFLAWQALNALSSMNNNIDHINDTVIPVLDQNKQLSMAMAGMNRLVSEHYAEYRPDQLSQYENEFQTLYQEYQQRVTELRDFSLLSEGFSGALDALDVIVQNMVRIAEAQMRDRQSLLQSRQQYALAAEEYSKVWLNFSMDMKVVDRVIEVLARKGYQELTAEEKTVPGNQKYIADKINLLRNELARLDQINDVSAMQETIESASSTIMLIQNRYKTIEQGSAIIFEKYAPYVSMLTKTVNDPQGLMAQRLSVLQLQQRNIENMIQLAQIANQIVSASAQVDIVVNADLRQNRADSKQLYSHSKNIIVITVLASVIFSVILTVWLIRKIRQPMNSILGFLALTSQGDLSHRLKLSSQDELGDIGQGIDELVANLSQLLRALIDKSRNIGELVKDSLTRDEGLKIRLDAQHQSAENIAASSGQMEQATQAVCESSGLALAEIKQLFSETEDSINSILNTNELINRFRGNIGSAQQMSAGLQQHSGQIEKAVTMIAKIAEQTNLLALNAAIESARAGEQGRGFAVVADEVRALAIKTQESTLEINNVVNQLQTLANQLVEHMDQNVGRIDEMVEKAKATDGSLKTISEKLSAVQDMVLSMNQAAESQQQISTDVASHINDIFANAEEVARRASDNLEHINALGRLASEQEENTRLFRLE</sequence>
<evidence type="ECO:0000256" key="5">
    <source>
        <dbReference type="SAM" id="Phobius"/>
    </source>
</evidence>
<dbReference type="Pfam" id="PF00015">
    <property type="entry name" value="MCPsignal"/>
    <property type="match status" value="1"/>
</dbReference>
<accession>A0A0C5VWY5</accession>
<keyword evidence="5" id="KW-0812">Transmembrane</keyword>
<dbReference type="Proteomes" id="UP000032266">
    <property type="component" value="Chromosome"/>
</dbReference>
<dbReference type="Pfam" id="PF00672">
    <property type="entry name" value="HAMP"/>
    <property type="match status" value="1"/>
</dbReference>
<dbReference type="Gene3D" id="1.10.287.950">
    <property type="entry name" value="Methyl-accepting chemotaxis protein"/>
    <property type="match status" value="1"/>
</dbReference>
<feature type="domain" description="Methyl-accepting transducer" evidence="6">
    <location>
        <begin position="404"/>
        <end position="640"/>
    </location>
</feature>
<dbReference type="SUPFAM" id="SSF58104">
    <property type="entry name" value="Methyl-accepting chemotaxis protein (MCP) signaling domain"/>
    <property type="match status" value="1"/>
</dbReference>
<evidence type="ECO:0000256" key="4">
    <source>
        <dbReference type="PROSITE-ProRule" id="PRU00284"/>
    </source>
</evidence>
<dbReference type="CDD" id="cd06225">
    <property type="entry name" value="HAMP"/>
    <property type="match status" value="1"/>
</dbReference>
<dbReference type="InterPro" id="IPR003660">
    <property type="entry name" value="HAMP_dom"/>
</dbReference>